<reference evidence="3" key="2">
    <citation type="submission" date="2021-01" db="UniProtKB">
        <authorList>
            <consortium name="EnsemblMetazoa"/>
        </authorList>
    </citation>
    <scope>IDENTIFICATION</scope>
</reference>
<keyword evidence="4" id="KW-1185">Reference proteome</keyword>
<dbReference type="InterPro" id="IPR046496">
    <property type="entry name" value="DUF6589"/>
</dbReference>
<dbReference type="KEGG" id="spu:100893591"/>
<proteinExistence type="predicted"/>
<evidence type="ECO:0000313" key="3">
    <source>
        <dbReference type="EnsemblMetazoa" id="XP_030841202"/>
    </source>
</evidence>
<protein>
    <recommendedName>
        <fullName evidence="2">DUF6589 domain-containing protein</fullName>
    </recommendedName>
</protein>
<dbReference type="OrthoDB" id="10186476at2759"/>
<feature type="region of interest" description="Disordered" evidence="1">
    <location>
        <begin position="427"/>
        <end position="478"/>
    </location>
</feature>
<dbReference type="GeneID" id="100893591"/>
<accession>A0A7M7NTE0</accession>
<dbReference type="EnsemblMetazoa" id="XM_030985342">
    <property type="protein sequence ID" value="XP_030841202"/>
    <property type="gene ID" value="LOC100893591"/>
</dbReference>
<feature type="region of interest" description="Disordered" evidence="1">
    <location>
        <begin position="53"/>
        <end position="97"/>
    </location>
</feature>
<evidence type="ECO:0000256" key="1">
    <source>
        <dbReference type="SAM" id="MobiDB-lite"/>
    </source>
</evidence>
<dbReference type="RefSeq" id="XP_030841202.1">
    <property type="nucleotide sequence ID" value="XM_030985342.1"/>
</dbReference>
<feature type="domain" description="DUF6589" evidence="2">
    <location>
        <begin position="551"/>
        <end position="686"/>
    </location>
</feature>
<name>A0A7M7NTE0_STRPU</name>
<dbReference type="InParanoid" id="A0A7M7NTE0"/>
<feature type="compositionally biased region" description="Polar residues" evidence="1">
    <location>
        <begin position="80"/>
        <end position="92"/>
    </location>
</feature>
<evidence type="ECO:0000313" key="4">
    <source>
        <dbReference type="Proteomes" id="UP000007110"/>
    </source>
</evidence>
<reference evidence="4" key="1">
    <citation type="submission" date="2015-02" db="EMBL/GenBank/DDBJ databases">
        <title>Genome sequencing for Strongylocentrotus purpuratus.</title>
        <authorList>
            <person name="Murali S."/>
            <person name="Liu Y."/>
            <person name="Vee V."/>
            <person name="English A."/>
            <person name="Wang M."/>
            <person name="Skinner E."/>
            <person name="Han Y."/>
            <person name="Muzny D.M."/>
            <person name="Worley K.C."/>
            <person name="Gibbs R.A."/>
        </authorList>
    </citation>
    <scope>NUCLEOTIDE SEQUENCE</scope>
</reference>
<sequence length="705" mass="79467">MTPGKEKVNLICPTCSNLIGKLSESDANLKESKKNLKKITKTHTYVGLKIKREERSPHSASKMKRRKTSNTPVKEETIHKTAQTQTGTCHSGQSRKRKNSFLSQAAGHLEGGRYKRSLESMKSSKTYNDFIIGSVCKQIQKEMKSSGPIFNIDSRNKTKSFESYSWKTANKSLKNKCPTLMTILGSTVERKLSKKDDVRLTMIAAQLFFVRCPAKHKVLQELIGLLLWFAGTNRKTFQRLNRLGISSGIKATTKTIDALRSEFDVTIHQQRQRITELQSTSRKAKRELFSDEWEDLTEWVKVLDVTDTPMDHCDDSHVVVSQTDTVLDVTDTPMDHCDDSHVVVSQTDTVLDVTDTPMDHCDDSHVVVSQTDTVLDVTDTPMDHCDDSHVVVSQTDTVLDVTDTPMDHCDDSHVVVSQTDTVLDVTDNPTDHCDDSHVVVSQTDTGEEAPDTPLSQWPVDQSPNPDNNGGSCPNLDETILYGQTDDTTATPLGFTLTFDNVNQRTRTSFHSSEGKANRQFNLVQSYGEIDRVPCFHLSDEPPSLEQLSSICEDVFLPSTKDTEMLRYEYEVMIARILCNHIPCFRDMSITEHIPHPYLAETKKKSVMVPLGVLEKDESKVSDMIDVLDYLHRYVPGDKSPIPVVLYGDQLSCERVRDAMGARINEDTPWDRLSGLQPAIQEWHKRLLMLTVPFQFNSHLFLLLNG</sequence>
<feature type="compositionally biased region" description="Polar residues" evidence="1">
    <location>
        <begin position="453"/>
        <end position="471"/>
    </location>
</feature>
<dbReference type="AlphaFoldDB" id="A0A7M7NTE0"/>
<dbReference type="Proteomes" id="UP000007110">
    <property type="component" value="Unassembled WGS sequence"/>
</dbReference>
<dbReference type="Pfam" id="PF20231">
    <property type="entry name" value="DUF6589"/>
    <property type="match status" value="1"/>
</dbReference>
<organism evidence="3 4">
    <name type="scientific">Strongylocentrotus purpuratus</name>
    <name type="common">Purple sea urchin</name>
    <dbReference type="NCBI Taxonomy" id="7668"/>
    <lineage>
        <taxon>Eukaryota</taxon>
        <taxon>Metazoa</taxon>
        <taxon>Echinodermata</taxon>
        <taxon>Eleutherozoa</taxon>
        <taxon>Echinozoa</taxon>
        <taxon>Echinoidea</taxon>
        <taxon>Euechinoidea</taxon>
        <taxon>Echinacea</taxon>
        <taxon>Camarodonta</taxon>
        <taxon>Echinidea</taxon>
        <taxon>Strongylocentrotidae</taxon>
        <taxon>Strongylocentrotus</taxon>
    </lineage>
</organism>
<evidence type="ECO:0000259" key="2">
    <source>
        <dbReference type="Pfam" id="PF20231"/>
    </source>
</evidence>